<dbReference type="SUPFAM" id="SSF51905">
    <property type="entry name" value="FAD/NAD(P)-binding domain"/>
    <property type="match status" value="1"/>
</dbReference>
<evidence type="ECO:0000256" key="3">
    <source>
        <dbReference type="ARBA" id="ARBA00022630"/>
    </source>
</evidence>
<evidence type="ECO:0000256" key="5">
    <source>
        <dbReference type="ARBA" id="ARBA00023002"/>
    </source>
</evidence>
<evidence type="ECO:0000256" key="6">
    <source>
        <dbReference type="ARBA" id="ARBA00047884"/>
    </source>
</evidence>
<dbReference type="GO" id="GO:0008718">
    <property type="term" value="F:D-amino-acid dehydrogenase activity"/>
    <property type="evidence" value="ECO:0007669"/>
    <property type="project" value="TreeGrafter"/>
</dbReference>
<dbReference type="EC" id="1.4.99.6" evidence="8"/>
<protein>
    <submittedName>
        <fullName evidence="8">D-amino acid dehydrogenase small subunit</fullName>
        <ecNumber evidence="8">1.4.99.6</ecNumber>
    </submittedName>
</protein>
<keyword evidence="9" id="KW-1185">Reference proteome</keyword>
<organism evidence="8 9">
    <name type="scientific">Vibrio aquimaris</name>
    <dbReference type="NCBI Taxonomy" id="2587862"/>
    <lineage>
        <taxon>Bacteria</taxon>
        <taxon>Pseudomonadati</taxon>
        <taxon>Pseudomonadota</taxon>
        <taxon>Gammaproteobacteria</taxon>
        <taxon>Vibrionales</taxon>
        <taxon>Vibrionaceae</taxon>
        <taxon>Vibrio</taxon>
    </lineage>
</organism>
<dbReference type="RefSeq" id="WP_152429697.1">
    <property type="nucleotide sequence ID" value="NZ_CBCSDK010000003.1"/>
</dbReference>
<sequence>MKVIVLGSGVIGLTSAWYLQQSGCDVTVIDRQSRSAQETSFANAGQISYGYSSPWAAPGIPLKALKWLMEKHAPLKIKPSLDPDLFKWSTKMLSQCNLDRYRINKSRMLKISLHSRECLEKLNKKYQINYQGRSKGTLQIFRSEKQLKAVEKDTLLLDESGTRYQLLNSAECLKQEPGLTHMQGKLAGGLYLPDDQTGDCHLFCQQLQALAQKAGVSFIFDTEIHKLNLKGQQIDNIETSQGRFTADKFVVALGSYSKHFLKQIGIDLPIYPVKGYSLTLPIINEAHAPNSTIMDESHKVAVTRFNNRIRVAGTAELAGFDSSLPNKRLSTLNHVVSNLFPHGTELSKAEYWTGLRPMTPDGTPIIGRTPVKNLYTNTGHGTLGWTMACGSADILTQIITQPSIKQHEQLSLHRYTTDINEYSHI</sequence>
<keyword evidence="5 8" id="KW-0560">Oxidoreductase</keyword>
<evidence type="ECO:0000259" key="7">
    <source>
        <dbReference type="Pfam" id="PF01266"/>
    </source>
</evidence>
<comment type="catalytic activity">
    <reaction evidence="6">
        <text>a D-alpha-amino acid + A + H2O = a 2-oxocarboxylate + AH2 + NH4(+)</text>
        <dbReference type="Rhea" id="RHEA:18125"/>
        <dbReference type="ChEBI" id="CHEBI:13193"/>
        <dbReference type="ChEBI" id="CHEBI:15377"/>
        <dbReference type="ChEBI" id="CHEBI:17499"/>
        <dbReference type="ChEBI" id="CHEBI:28938"/>
        <dbReference type="ChEBI" id="CHEBI:35179"/>
        <dbReference type="ChEBI" id="CHEBI:59871"/>
    </reaction>
</comment>
<evidence type="ECO:0000313" key="8">
    <source>
        <dbReference type="EMBL" id="QFT25445.1"/>
    </source>
</evidence>
<gene>
    <name evidence="8" type="primary">dadA</name>
    <name evidence="8" type="ORF">FIV01_03185</name>
</gene>
<dbReference type="GO" id="GO:0005737">
    <property type="term" value="C:cytoplasm"/>
    <property type="evidence" value="ECO:0007669"/>
    <property type="project" value="TreeGrafter"/>
</dbReference>
<dbReference type="GO" id="GO:0005886">
    <property type="term" value="C:plasma membrane"/>
    <property type="evidence" value="ECO:0007669"/>
    <property type="project" value="TreeGrafter"/>
</dbReference>
<name>A0A5P9CGT3_9VIBR</name>
<dbReference type="Pfam" id="PF01266">
    <property type="entry name" value="DAO"/>
    <property type="match status" value="1"/>
</dbReference>
<dbReference type="NCBIfam" id="NF001933">
    <property type="entry name" value="PRK00711.1"/>
    <property type="match status" value="1"/>
</dbReference>
<dbReference type="FunFam" id="3.50.50.60:FF:000020">
    <property type="entry name" value="D-amino acid dehydrogenase"/>
    <property type="match status" value="1"/>
</dbReference>
<dbReference type="Gene3D" id="3.50.50.60">
    <property type="entry name" value="FAD/NAD(P)-binding domain"/>
    <property type="match status" value="2"/>
</dbReference>
<keyword evidence="4" id="KW-0274">FAD</keyword>
<dbReference type="KEGG" id="vaq:FIV01_03185"/>
<dbReference type="PANTHER" id="PTHR13847:SF280">
    <property type="entry name" value="D-AMINO ACID DEHYDROGENASE"/>
    <property type="match status" value="1"/>
</dbReference>
<dbReference type="Gene3D" id="3.30.9.10">
    <property type="entry name" value="D-Amino Acid Oxidase, subunit A, domain 2"/>
    <property type="match status" value="1"/>
</dbReference>
<evidence type="ECO:0000256" key="1">
    <source>
        <dbReference type="ARBA" id="ARBA00001974"/>
    </source>
</evidence>
<reference evidence="8 9" key="1">
    <citation type="submission" date="2019-10" db="EMBL/GenBank/DDBJ databases">
        <title>Complete genome sequence of Vibrio sp. strain THAF100, isolated from non-filtered water from the water column of tank 6 of a marine aquarium containing stony-coral fragments. Water maintained at 26 degree C.</title>
        <authorList>
            <person name="Ruckert C."/>
            <person name="Franco A."/>
            <person name="Kalinowski J."/>
            <person name="Glaeser S."/>
        </authorList>
    </citation>
    <scope>NUCLEOTIDE SEQUENCE [LARGE SCALE GENOMIC DNA]</scope>
    <source>
        <strain evidence="8 9">THAF100</strain>
    </source>
</reference>
<proteinExistence type="inferred from homology"/>
<dbReference type="OrthoDB" id="9815989at2"/>
<dbReference type="InterPro" id="IPR006076">
    <property type="entry name" value="FAD-dep_OxRdtase"/>
</dbReference>
<dbReference type="SUPFAM" id="SSF54373">
    <property type="entry name" value="FAD-linked reductases, C-terminal domain"/>
    <property type="match status" value="1"/>
</dbReference>
<dbReference type="EMBL" id="CP045350">
    <property type="protein sequence ID" value="QFT25445.1"/>
    <property type="molecule type" value="Genomic_DNA"/>
</dbReference>
<evidence type="ECO:0000256" key="2">
    <source>
        <dbReference type="ARBA" id="ARBA00009410"/>
    </source>
</evidence>
<accession>A0A5P9CGT3</accession>
<evidence type="ECO:0000313" key="9">
    <source>
        <dbReference type="Proteomes" id="UP000326936"/>
    </source>
</evidence>
<evidence type="ECO:0000256" key="4">
    <source>
        <dbReference type="ARBA" id="ARBA00022827"/>
    </source>
</evidence>
<dbReference type="GO" id="GO:0055130">
    <property type="term" value="P:D-alanine catabolic process"/>
    <property type="evidence" value="ECO:0007669"/>
    <property type="project" value="TreeGrafter"/>
</dbReference>
<keyword evidence="3" id="KW-0285">Flavoprotein</keyword>
<dbReference type="AlphaFoldDB" id="A0A5P9CGT3"/>
<dbReference type="PANTHER" id="PTHR13847">
    <property type="entry name" value="SARCOSINE DEHYDROGENASE-RELATED"/>
    <property type="match status" value="1"/>
</dbReference>
<comment type="similarity">
    <text evidence="2">Belongs to the DadA oxidoreductase family.</text>
</comment>
<comment type="cofactor">
    <cofactor evidence="1">
        <name>FAD</name>
        <dbReference type="ChEBI" id="CHEBI:57692"/>
    </cofactor>
</comment>
<feature type="domain" description="FAD dependent oxidoreductase" evidence="7">
    <location>
        <begin position="2"/>
        <end position="397"/>
    </location>
</feature>
<dbReference type="InterPro" id="IPR036188">
    <property type="entry name" value="FAD/NAD-bd_sf"/>
</dbReference>
<dbReference type="Proteomes" id="UP000326936">
    <property type="component" value="Chromosome"/>
</dbReference>